<dbReference type="OMA" id="EGSTHMI"/>
<dbReference type="PANTHER" id="PTHR38695">
    <property type="entry name" value="AMINO ACID PERMEASE_ SLC12A DOMAIN-CONTAINING PROTEIN"/>
    <property type="match status" value="1"/>
</dbReference>
<dbReference type="Pfam" id="PF17648">
    <property type="entry name" value="Luciferase"/>
    <property type="match status" value="1"/>
</dbReference>
<proteinExistence type="predicted"/>
<dbReference type="AlphaFoldDB" id="A0A284QTQ3"/>
<sequence>MSTTPLLDNAQDFLQRNPQTVVAATTVVAVAMVWMLDNYSKYISLGEGGLPCNAVGWLFSTLLKPFGRETVSTEEYDQDSNIDTWLGEIPERRDARPPLGWHPIPHRQLAQVPDDAMKKKLQVLFDSIGKKNSTLVEYRVSPHEGHVPGIHIHSSISPPHEVARVSLLEISHIHTPDHSLHVVLAPQDCKQVIEKGWGERHPFSGARRVISLPKEYLMIYGPRDDEELAIIERILKAGVGYMTNCREVI</sequence>
<name>A0A284QTQ3_ARMOS</name>
<dbReference type="InterPro" id="IPR040841">
    <property type="entry name" value="Luciferase_dom"/>
</dbReference>
<dbReference type="EMBL" id="FUEG01000002">
    <property type="protein sequence ID" value="SJK99827.1"/>
    <property type="molecule type" value="Genomic_DNA"/>
</dbReference>
<gene>
    <name evidence="2" type="ORF">ARMOST_03138</name>
</gene>
<organism evidence="2 3">
    <name type="scientific">Armillaria ostoyae</name>
    <name type="common">Armillaria root rot fungus</name>
    <dbReference type="NCBI Taxonomy" id="47428"/>
    <lineage>
        <taxon>Eukaryota</taxon>
        <taxon>Fungi</taxon>
        <taxon>Dikarya</taxon>
        <taxon>Basidiomycota</taxon>
        <taxon>Agaricomycotina</taxon>
        <taxon>Agaricomycetes</taxon>
        <taxon>Agaricomycetidae</taxon>
        <taxon>Agaricales</taxon>
        <taxon>Marasmiineae</taxon>
        <taxon>Physalacriaceae</taxon>
        <taxon>Armillaria</taxon>
    </lineage>
</organism>
<evidence type="ECO:0000259" key="1">
    <source>
        <dbReference type="Pfam" id="PF17648"/>
    </source>
</evidence>
<protein>
    <recommendedName>
        <fullName evidence="1">Luciferase domain-containing protein</fullName>
    </recommendedName>
</protein>
<accession>A0A284QTQ3</accession>
<dbReference type="STRING" id="47428.A0A284QTQ3"/>
<evidence type="ECO:0000313" key="3">
    <source>
        <dbReference type="Proteomes" id="UP000219338"/>
    </source>
</evidence>
<dbReference type="InterPro" id="IPR048273">
    <property type="entry name" value="Luciferase"/>
</dbReference>
<dbReference type="PANTHER" id="PTHR38695:SF1">
    <property type="entry name" value="AMINO ACID PERMEASE_ SLC12A DOMAIN-CONTAINING PROTEIN"/>
    <property type="match status" value="1"/>
</dbReference>
<dbReference type="Proteomes" id="UP000219338">
    <property type="component" value="Unassembled WGS sequence"/>
</dbReference>
<dbReference type="OrthoDB" id="5358398at2759"/>
<reference evidence="3" key="1">
    <citation type="journal article" date="2017" name="Nat. Ecol. Evol.">
        <title>Genome expansion and lineage-specific genetic innovations in the forest pathogenic fungi Armillaria.</title>
        <authorList>
            <person name="Sipos G."/>
            <person name="Prasanna A.N."/>
            <person name="Walter M.C."/>
            <person name="O'Connor E."/>
            <person name="Balint B."/>
            <person name="Krizsan K."/>
            <person name="Kiss B."/>
            <person name="Hess J."/>
            <person name="Varga T."/>
            <person name="Slot J."/>
            <person name="Riley R."/>
            <person name="Boka B."/>
            <person name="Rigling D."/>
            <person name="Barry K."/>
            <person name="Lee J."/>
            <person name="Mihaltcheva S."/>
            <person name="LaButti K."/>
            <person name="Lipzen A."/>
            <person name="Waldron R."/>
            <person name="Moloney N.M."/>
            <person name="Sperisen C."/>
            <person name="Kredics L."/>
            <person name="Vagvoelgyi C."/>
            <person name="Patrignani A."/>
            <person name="Fitzpatrick D."/>
            <person name="Nagy I."/>
            <person name="Doyle S."/>
            <person name="Anderson J.B."/>
            <person name="Grigoriev I.V."/>
            <person name="Gueldener U."/>
            <person name="Muensterkoetter M."/>
            <person name="Nagy L.G."/>
        </authorList>
    </citation>
    <scope>NUCLEOTIDE SEQUENCE [LARGE SCALE GENOMIC DNA]</scope>
    <source>
        <strain evidence="3">C18/9</strain>
    </source>
</reference>
<keyword evidence="3" id="KW-1185">Reference proteome</keyword>
<evidence type="ECO:0000313" key="2">
    <source>
        <dbReference type="EMBL" id="SJK99827.1"/>
    </source>
</evidence>
<feature type="domain" description="Luciferase" evidence="1">
    <location>
        <begin position="169"/>
        <end position="237"/>
    </location>
</feature>